<gene>
    <name evidence="4" type="ORF">GCM10017620_16510</name>
</gene>
<keyword evidence="5" id="KW-1185">Reference proteome</keyword>
<dbReference type="Gene3D" id="3.40.50.300">
    <property type="entry name" value="P-loop containing nucleotide triphosphate hydrolases"/>
    <property type="match status" value="1"/>
</dbReference>
<dbReference type="InterPro" id="IPR035421">
    <property type="entry name" value="Terminase_6C"/>
</dbReference>
<feature type="domain" description="Terminase large subunit gp17-like C-terminal" evidence="3">
    <location>
        <begin position="537"/>
        <end position="689"/>
    </location>
</feature>
<feature type="region of interest" description="Disordered" evidence="2">
    <location>
        <begin position="411"/>
        <end position="443"/>
    </location>
</feature>
<feature type="region of interest" description="Disordered" evidence="2">
    <location>
        <begin position="45"/>
        <end position="78"/>
    </location>
</feature>
<dbReference type="Pfam" id="PF17289">
    <property type="entry name" value="Terminase_6C"/>
    <property type="match status" value="1"/>
</dbReference>
<reference evidence="4" key="2">
    <citation type="submission" date="2023-01" db="EMBL/GenBank/DDBJ databases">
        <authorList>
            <person name="Sun Q."/>
            <person name="Evtushenko L."/>
        </authorList>
    </citation>
    <scope>NUCLEOTIDE SEQUENCE</scope>
    <source>
        <strain evidence="4">VKM B-1499</strain>
    </source>
</reference>
<dbReference type="InterPro" id="IPR027417">
    <property type="entry name" value="P-loop_NTPase"/>
</dbReference>
<evidence type="ECO:0000256" key="2">
    <source>
        <dbReference type="SAM" id="MobiDB-lite"/>
    </source>
</evidence>
<dbReference type="Proteomes" id="UP001143509">
    <property type="component" value="Unassembled WGS sequence"/>
</dbReference>
<dbReference type="Gene3D" id="3.30.420.240">
    <property type="match status" value="1"/>
</dbReference>
<dbReference type="RefSeq" id="WP_271164903.1">
    <property type="nucleotide sequence ID" value="NZ_BSFD01000004.1"/>
</dbReference>
<dbReference type="Pfam" id="PF03237">
    <property type="entry name" value="Terminase_6N"/>
    <property type="match status" value="1"/>
</dbReference>
<accession>A0ABQ5T8F5</accession>
<proteinExistence type="predicted"/>
<evidence type="ECO:0000313" key="4">
    <source>
        <dbReference type="EMBL" id="GLK48678.1"/>
    </source>
</evidence>
<evidence type="ECO:0000256" key="1">
    <source>
        <dbReference type="ARBA" id="ARBA00022612"/>
    </source>
</evidence>
<evidence type="ECO:0000259" key="3">
    <source>
        <dbReference type="Pfam" id="PF17289"/>
    </source>
</evidence>
<sequence length="706" mass="75380">MGKPSKLSDEEWEALFDRDARGERRSDLAREHGVSISTLCWQAKKRGRMKGQAPDAVDHRRRPAEGWPADHVFPQSRSGMTPARWRELLARRNAGETSAVLEAEYGVTTGAIGWAAKRYGLRKMDTPGAVYQPRGPAAGAYNYGRGEPALSIEIDWSDPVGTVRELHADVLKRLGDGDEPEASRLWRWSQRTRIMAGVSAADLRALWKRNATSRGGYRPSGYLSPQTPIMPGGYRPAGYMSPQTPGLPEGGQGAGGLVLRDAQKPPEGDWSTWLFLGGRGAGKTLAGASWIADMAERLGPGGRLALIGPTLHDVREVMIAGPSGVMSLPRWTEIGGDGEVEWRGPEYQPSRRRLVFPNGAEAFVFSAEDPDSLRGPQFAAAWADEFCAWRNGGETLALLRMGLRLRLPAPDSPAVDAHAASDGGVGAQGASDRVASGSPRLVVTTTPRPTRALKALRAEASCSLTHATTRDNGAHLAPGFLEGLERLYGGTRRAAQELDGLVVEPEGGLFTAEMMAAARGEAPVSVEGRPVYERVVVGLDPTCSRGGDACGIVAVGRRGETAWVLADRSMRGLSPQKWAERAMETARLFGAVRIVGEVNQGGDMVEAVLKAAGCGADGENIGFTAVRASRGKAARAEPVAALYEQGRVRHAGAFAALEEELMELGGEEAESGGAEAGHWDRADALVWAVTDLMLDGRGEGPRVRGL</sequence>
<reference evidence="4" key="1">
    <citation type="journal article" date="2014" name="Int. J. Syst. Evol. Microbiol.">
        <title>Complete genome of a new Firmicutes species belonging to the dominant human colonic microbiota ('Ruminococcus bicirculans') reveals two chromosomes and a selective capacity to utilize plant glucans.</title>
        <authorList>
            <consortium name="NISC Comparative Sequencing Program"/>
            <person name="Wegmann U."/>
            <person name="Louis P."/>
            <person name="Goesmann A."/>
            <person name="Henrissat B."/>
            <person name="Duncan S.H."/>
            <person name="Flint H.J."/>
        </authorList>
    </citation>
    <scope>NUCLEOTIDE SEQUENCE</scope>
    <source>
        <strain evidence="4">VKM B-1499</strain>
    </source>
</reference>
<organism evidence="4 5">
    <name type="scientific">Brevundimonas intermedia</name>
    <dbReference type="NCBI Taxonomy" id="74315"/>
    <lineage>
        <taxon>Bacteria</taxon>
        <taxon>Pseudomonadati</taxon>
        <taxon>Pseudomonadota</taxon>
        <taxon>Alphaproteobacteria</taxon>
        <taxon>Caulobacterales</taxon>
        <taxon>Caulobacteraceae</taxon>
        <taxon>Brevundimonas</taxon>
    </lineage>
</organism>
<keyword evidence="1" id="KW-1188">Viral release from host cell</keyword>
<comment type="caution">
    <text evidence="4">The sequence shown here is derived from an EMBL/GenBank/DDBJ whole genome shotgun (WGS) entry which is preliminary data.</text>
</comment>
<dbReference type="EMBL" id="BSFD01000004">
    <property type="protein sequence ID" value="GLK48678.1"/>
    <property type="molecule type" value="Genomic_DNA"/>
</dbReference>
<name>A0ABQ5T8F5_9CAUL</name>
<evidence type="ECO:0000313" key="5">
    <source>
        <dbReference type="Proteomes" id="UP001143509"/>
    </source>
</evidence>
<protein>
    <recommendedName>
        <fullName evidence="3">Terminase large subunit gp17-like C-terminal domain-containing protein</fullName>
    </recommendedName>
</protein>